<sequence length="113" mass="12580">MKIWVDAQLPPTLANWLSATFDLEASALRDLSLRDAQDLDIFQAARAANAVIMTKDSDFIDLVCRLGTPPQILWLTCGNVTNRNLRRLLTATLPEAIEQLQQGEMIVEISNIS</sequence>
<proteinExistence type="predicted"/>
<evidence type="ECO:0000259" key="1">
    <source>
        <dbReference type="Pfam" id="PF18480"/>
    </source>
</evidence>
<name>A0A0C1V6L4_9CYAN</name>
<reference evidence="2" key="2">
    <citation type="journal article" date="2015" name="Genome Announc.">
        <title>Draft Genome Sequence of Filamentous Marine Cyanobacterium Lyngbya confervoides Strain BDU141951.</title>
        <authorList>
            <person name="Chandrababunaidu M.M."/>
            <person name="Sen D."/>
            <person name="Tripathy S."/>
        </authorList>
    </citation>
    <scope>NUCLEOTIDE SEQUENCE</scope>
    <source>
        <strain evidence="2">BDU141951</strain>
    </source>
</reference>
<protein>
    <recommendedName>
        <fullName evidence="1">DUF5615 domain-containing protein</fullName>
    </recommendedName>
</protein>
<reference evidence="2" key="3">
    <citation type="submission" date="2020-02" db="EMBL/GenBank/DDBJ databases">
        <authorList>
            <person name="Sarangi A.N."/>
            <person name="Ghosh S."/>
            <person name="Mukherjee M."/>
            <person name="Tripathy S."/>
        </authorList>
    </citation>
    <scope>NUCLEOTIDE SEQUENCE</scope>
    <source>
        <strain evidence="2">BDU141951</strain>
    </source>
</reference>
<dbReference type="Pfam" id="PF18480">
    <property type="entry name" value="DUF5615"/>
    <property type="match status" value="1"/>
</dbReference>
<dbReference type="AlphaFoldDB" id="A0A0C1V6L4"/>
<accession>A0A0C1V6L4</accession>
<feature type="domain" description="DUF5615" evidence="1">
    <location>
        <begin position="1"/>
        <end position="107"/>
    </location>
</feature>
<evidence type="ECO:0000313" key="2">
    <source>
        <dbReference type="EMBL" id="NEV67878.1"/>
    </source>
</evidence>
<comment type="caution">
    <text evidence="2">The sequence shown here is derived from an EMBL/GenBank/DDBJ whole genome shotgun (WGS) entry which is preliminary data.</text>
</comment>
<dbReference type="InterPro" id="IPR041049">
    <property type="entry name" value="DUF5615"/>
</dbReference>
<reference evidence="2" key="1">
    <citation type="submission" date="2014-11" db="EMBL/GenBank/DDBJ databases">
        <authorList>
            <person name="Malar M.C."/>
            <person name="Sen D."/>
            <person name="Tripathy S."/>
        </authorList>
    </citation>
    <scope>NUCLEOTIDE SEQUENCE</scope>
    <source>
        <strain evidence="2">BDU141951</strain>
    </source>
</reference>
<dbReference type="EMBL" id="JTHE02000003">
    <property type="protein sequence ID" value="NEV67878.1"/>
    <property type="molecule type" value="Genomic_DNA"/>
</dbReference>
<gene>
    <name evidence="2" type="ORF">QQ91_012205</name>
</gene>
<organism evidence="2">
    <name type="scientific">Lyngbya confervoides BDU141951</name>
    <dbReference type="NCBI Taxonomy" id="1574623"/>
    <lineage>
        <taxon>Bacteria</taxon>
        <taxon>Bacillati</taxon>
        <taxon>Cyanobacteriota</taxon>
        <taxon>Cyanophyceae</taxon>
        <taxon>Oscillatoriophycideae</taxon>
        <taxon>Oscillatoriales</taxon>
        <taxon>Microcoleaceae</taxon>
        <taxon>Lyngbya</taxon>
    </lineage>
</organism>